<sequence>MGAPGLPRRPLPRRLRRLAYAASSGRRRTGRPRLPGQGIQQEPCDCGL</sequence>
<name>A0A0A9AN46_ARUDO</name>
<accession>A0A0A9AN46</accession>
<protein>
    <submittedName>
        <fullName evidence="2">Uncharacterized protein</fullName>
    </submittedName>
</protein>
<proteinExistence type="predicted"/>
<dbReference type="EMBL" id="GBRH01247530">
    <property type="protein sequence ID" value="JAD50365.1"/>
    <property type="molecule type" value="Transcribed_RNA"/>
</dbReference>
<evidence type="ECO:0000256" key="1">
    <source>
        <dbReference type="SAM" id="MobiDB-lite"/>
    </source>
</evidence>
<feature type="region of interest" description="Disordered" evidence="1">
    <location>
        <begin position="20"/>
        <end position="48"/>
    </location>
</feature>
<reference evidence="2" key="2">
    <citation type="journal article" date="2015" name="Data Brief">
        <title>Shoot transcriptome of the giant reed, Arundo donax.</title>
        <authorList>
            <person name="Barrero R.A."/>
            <person name="Guerrero F.D."/>
            <person name="Moolhuijzen P."/>
            <person name="Goolsby J.A."/>
            <person name="Tidwell J."/>
            <person name="Bellgard S.E."/>
            <person name="Bellgard M.I."/>
        </authorList>
    </citation>
    <scope>NUCLEOTIDE SEQUENCE</scope>
    <source>
        <tissue evidence="2">Shoot tissue taken approximately 20 cm above the soil surface</tissue>
    </source>
</reference>
<dbReference type="AlphaFoldDB" id="A0A0A9AN46"/>
<reference evidence="2" key="1">
    <citation type="submission" date="2014-09" db="EMBL/GenBank/DDBJ databases">
        <authorList>
            <person name="Magalhaes I.L.F."/>
            <person name="Oliveira U."/>
            <person name="Santos F.R."/>
            <person name="Vidigal T.H.D.A."/>
            <person name="Brescovit A.D."/>
            <person name="Santos A.J."/>
        </authorList>
    </citation>
    <scope>NUCLEOTIDE SEQUENCE</scope>
    <source>
        <tissue evidence="2">Shoot tissue taken approximately 20 cm above the soil surface</tissue>
    </source>
</reference>
<organism evidence="2">
    <name type="scientific">Arundo donax</name>
    <name type="common">Giant reed</name>
    <name type="synonym">Donax arundinaceus</name>
    <dbReference type="NCBI Taxonomy" id="35708"/>
    <lineage>
        <taxon>Eukaryota</taxon>
        <taxon>Viridiplantae</taxon>
        <taxon>Streptophyta</taxon>
        <taxon>Embryophyta</taxon>
        <taxon>Tracheophyta</taxon>
        <taxon>Spermatophyta</taxon>
        <taxon>Magnoliopsida</taxon>
        <taxon>Liliopsida</taxon>
        <taxon>Poales</taxon>
        <taxon>Poaceae</taxon>
        <taxon>PACMAD clade</taxon>
        <taxon>Arundinoideae</taxon>
        <taxon>Arundineae</taxon>
        <taxon>Arundo</taxon>
    </lineage>
</organism>
<evidence type="ECO:0000313" key="2">
    <source>
        <dbReference type="EMBL" id="JAD50365.1"/>
    </source>
</evidence>